<feature type="domain" description="Nuf2 DHR10-like" evidence="14">
    <location>
        <begin position="256"/>
        <end position="367"/>
    </location>
</feature>
<comment type="similarity">
    <text evidence="3">Belongs to the NUF2 family.</text>
</comment>
<evidence type="ECO:0000256" key="10">
    <source>
        <dbReference type="ARBA" id="ARBA00023306"/>
    </source>
</evidence>
<dbReference type="GO" id="GO:0005634">
    <property type="term" value="C:nucleus"/>
    <property type="evidence" value="ECO:0007669"/>
    <property type="project" value="UniProtKB-SubCell"/>
</dbReference>
<dbReference type="EMBL" id="VJMJ01000085">
    <property type="protein sequence ID" value="KAF0737100.1"/>
    <property type="molecule type" value="Genomic_DNA"/>
</dbReference>
<evidence type="ECO:0000256" key="5">
    <source>
        <dbReference type="ARBA" id="ARBA00022618"/>
    </source>
</evidence>
<evidence type="ECO:0000256" key="3">
    <source>
        <dbReference type="ARBA" id="ARBA00005498"/>
    </source>
</evidence>
<evidence type="ECO:0000256" key="9">
    <source>
        <dbReference type="ARBA" id="ARBA00023242"/>
    </source>
</evidence>
<dbReference type="GO" id="GO:0031262">
    <property type="term" value="C:Ndc80 complex"/>
    <property type="evidence" value="ECO:0007669"/>
    <property type="project" value="InterPro"/>
</dbReference>
<evidence type="ECO:0000259" key="13">
    <source>
        <dbReference type="Pfam" id="PF03800"/>
    </source>
</evidence>
<name>A0A6G0XAU7_9STRA</name>
<keyword evidence="16" id="KW-1185">Reference proteome</keyword>
<reference evidence="15 16" key="1">
    <citation type="submission" date="2019-07" db="EMBL/GenBank/DDBJ databases">
        <title>Genomics analysis of Aphanomyces spp. identifies a new class of oomycete effector associated with host adaptation.</title>
        <authorList>
            <person name="Gaulin E."/>
        </authorList>
    </citation>
    <scope>NUCLEOTIDE SEQUENCE [LARGE SCALE GENOMIC DNA]</scope>
    <source>
        <strain evidence="15 16">ATCC 201684</strain>
    </source>
</reference>
<keyword evidence="10" id="KW-0131">Cell cycle</keyword>
<evidence type="ECO:0000256" key="8">
    <source>
        <dbReference type="ARBA" id="ARBA00023054"/>
    </source>
</evidence>
<dbReference type="AlphaFoldDB" id="A0A6G0XAU7"/>
<dbReference type="Pfam" id="PF18595">
    <property type="entry name" value="Nuf2_DHR10-like"/>
    <property type="match status" value="1"/>
</dbReference>
<evidence type="ECO:0000259" key="14">
    <source>
        <dbReference type="Pfam" id="PF18595"/>
    </source>
</evidence>
<evidence type="ECO:0000256" key="2">
    <source>
        <dbReference type="ARBA" id="ARBA00004629"/>
    </source>
</evidence>
<dbReference type="VEuPathDB" id="FungiDB:AeMF1_021120"/>
<dbReference type="PANTHER" id="PTHR21650:SF2">
    <property type="entry name" value="KINETOCHORE PROTEIN NUF2"/>
    <property type="match status" value="1"/>
</dbReference>
<dbReference type="Pfam" id="PF03800">
    <property type="entry name" value="Nuf2"/>
    <property type="match status" value="1"/>
</dbReference>
<dbReference type="GO" id="GO:0051383">
    <property type="term" value="P:kinetochore organization"/>
    <property type="evidence" value="ECO:0007669"/>
    <property type="project" value="TreeGrafter"/>
</dbReference>
<dbReference type="GO" id="GO:0044877">
    <property type="term" value="F:protein-containing complex binding"/>
    <property type="evidence" value="ECO:0007669"/>
    <property type="project" value="TreeGrafter"/>
</dbReference>
<dbReference type="GO" id="GO:0051315">
    <property type="term" value="P:attachment of mitotic spindle microtubules to kinetochore"/>
    <property type="evidence" value="ECO:0007669"/>
    <property type="project" value="TreeGrafter"/>
</dbReference>
<dbReference type="InterPro" id="IPR005549">
    <property type="entry name" value="Kinetochore_Nuf2_N"/>
</dbReference>
<dbReference type="Proteomes" id="UP000481153">
    <property type="component" value="Unassembled WGS sequence"/>
</dbReference>
<comment type="subcellular location">
    <subcellularLocation>
        <location evidence="2">Chromosome</location>
        <location evidence="2">Centromere</location>
        <location evidence="2">Kinetochore</location>
    </subcellularLocation>
    <subcellularLocation>
        <location evidence="1">Nucleus</location>
    </subcellularLocation>
</comment>
<dbReference type="InterPro" id="IPR038275">
    <property type="entry name" value="Nuf2_N_sf"/>
</dbReference>
<dbReference type="InterPro" id="IPR041112">
    <property type="entry name" value="Nuf2_DHR10-like"/>
</dbReference>
<evidence type="ECO:0000256" key="11">
    <source>
        <dbReference type="ARBA" id="ARBA00023328"/>
    </source>
</evidence>
<dbReference type="GO" id="GO:0051301">
    <property type="term" value="P:cell division"/>
    <property type="evidence" value="ECO:0007669"/>
    <property type="project" value="UniProtKB-KW"/>
</dbReference>
<dbReference type="Gene3D" id="1.10.418.60">
    <property type="entry name" value="Ncd80 complex, Nuf2 subunit"/>
    <property type="match status" value="1"/>
</dbReference>
<accession>A0A6G0XAU7</accession>
<keyword evidence="5" id="KW-0132">Cell division</keyword>
<keyword evidence="11" id="KW-0137">Centromere</keyword>
<keyword evidence="9" id="KW-0539">Nucleus</keyword>
<dbReference type="PANTHER" id="PTHR21650">
    <property type="entry name" value="MEMBRALIN/KINETOCHORE PROTEIN NUF2"/>
    <property type="match status" value="1"/>
</dbReference>
<dbReference type="GO" id="GO:0045132">
    <property type="term" value="P:meiotic chromosome segregation"/>
    <property type="evidence" value="ECO:0007669"/>
    <property type="project" value="TreeGrafter"/>
</dbReference>
<feature type="coiled-coil region" evidence="12">
    <location>
        <begin position="141"/>
        <end position="196"/>
    </location>
</feature>
<organism evidence="15 16">
    <name type="scientific">Aphanomyces euteiches</name>
    <dbReference type="NCBI Taxonomy" id="100861"/>
    <lineage>
        <taxon>Eukaryota</taxon>
        <taxon>Sar</taxon>
        <taxon>Stramenopiles</taxon>
        <taxon>Oomycota</taxon>
        <taxon>Saprolegniomycetes</taxon>
        <taxon>Saprolegniales</taxon>
        <taxon>Verrucalvaceae</taxon>
        <taxon>Aphanomyces</taxon>
    </lineage>
</organism>
<keyword evidence="7" id="KW-0995">Kinetochore</keyword>
<keyword evidence="6" id="KW-0498">Mitosis</keyword>
<comment type="caution">
    <text evidence="15">The sequence shown here is derived from an EMBL/GenBank/DDBJ whole genome shotgun (WGS) entry which is preliminary data.</text>
</comment>
<evidence type="ECO:0000313" key="16">
    <source>
        <dbReference type="Proteomes" id="UP000481153"/>
    </source>
</evidence>
<feature type="coiled-coil region" evidence="12">
    <location>
        <begin position="351"/>
        <end position="424"/>
    </location>
</feature>
<gene>
    <name evidence="15" type="ORF">Ae201684_006904</name>
</gene>
<keyword evidence="4" id="KW-0158">Chromosome</keyword>
<evidence type="ECO:0000256" key="4">
    <source>
        <dbReference type="ARBA" id="ARBA00022454"/>
    </source>
</evidence>
<keyword evidence="8 12" id="KW-0175">Coiled coil</keyword>
<evidence type="ECO:0000256" key="6">
    <source>
        <dbReference type="ARBA" id="ARBA00022776"/>
    </source>
</evidence>
<sequence>MSSLYSFPVLKMSEIFQFMRETKVPVSEEDIKNCDPAAVRRIFEVFLDVILGVGKDDMSQPALSGLSALQHPNLHEESIPELAFLRTTKKMMDACGVHDFKWQDILRPNPKRLRRQLSAMINFSKFKQERKDHFDQFRKRTDDALKAKQLAEEENAALRRKLEELKAKREAEAPAIQAVNDECTELEGKINVLNERQSILRHEMRTLKGRAEQLRDDLASQQMVNMDAKKTIESMQAKIVNSPARFKSEIGDLAVQVDEAKEAVNALDGRSAELEGIYDTVSRAAKETQKVMDLLEAIEIDVTKCRMEKENLQHLYHELNAIANKTKVAVAHKTRVEKLIEQRREQFKVYMQQARTNMQAYEHAKAAAANELEQMRQVKSSDEHRISSTLQAVQDTHAKLNLDREAYEMKLKDMEETYLRMDRKVRAYTKMLTEVVAQ</sequence>
<protein>
    <submittedName>
        <fullName evidence="15">Uncharacterized protein</fullName>
    </submittedName>
</protein>
<evidence type="ECO:0000313" key="15">
    <source>
        <dbReference type="EMBL" id="KAF0737100.1"/>
    </source>
</evidence>
<evidence type="ECO:0000256" key="12">
    <source>
        <dbReference type="SAM" id="Coils"/>
    </source>
</evidence>
<proteinExistence type="inferred from homology"/>
<evidence type="ECO:0000256" key="7">
    <source>
        <dbReference type="ARBA" id="ARBA00022838"/>
    </source>
</evidence>
<evidence type="ECO:0000256" key="1">
    <source>
        <dbReference type="ARBA" id="ARBA00004123"/>
    </source>
</evidence>
<feature type="domain" description="Kinetochore protein Nuf2 N-terminal" evidence="13">
    <location>
        <begin position="5"/>
        <end position="139"/>
    </location>
</feature>
<dbReference type="GO" id="GO:0007052">
    <property type="term" value="P:mitotic spindle organization"/>
    <property type="evidence" value="ECO:0007669"/>
    <property type="project" value="TreeGrafter"/>
</dbReference>